<dbReference type="AlphaFoldDB" id="A0A6A2X437"/>
<sequence>MTTVTSPDTPQGSKFRKKPLIINALGNVGNIVIAPSLERPDRISTFVPIGSLVTMDRSRLMDVKTRISDDSDKVKVWRIPDINDPSHLKVLRLSDTITAGK</sequence>
<protein>
    <submittedName>
        <fullName evidence="1">Uncharacterized protein</fullName>
    </submittedName>
</protein>
<comment type="caution">
    <text evidence="1">The sequence shown here is derived from an EMBL/GenBank/DDBJ whole genome shotgun (WGS) entry which is preliminary data.</text>
</comment>
<dbReference type="Proteomes" id="UP000436088">
    <property type="component" value="Unassembled WGS sequence"/>
</dbReference>
<evidence type="ECO:0000313" key="1">
    <source>
        <dbReference type="EMBL" id="KAE8669518.1"/>
    </source>
</evidence>
<evidence type="ECO:0000313" key="2">
    <source>
        <dbReference type="Proteomes" id="UP000436088"/>
    </source>
</evidence>
<reference evidence="1" key="1">
    <citation type="submission" date="2019-09" db="EMBL/GenBank/DDBJ databases">
        <title>Draft genome information of white flower Hibiscus syriacus.</title>
        <authorList>
            <person name="Kim Y.-M."/>
        </authorList>
    </citation>
    <scope>NUCLEOTIDE SEQUENCE [LARGE SCALE GENOMIC DNA]</scope>
    <source>
        <strain evidence="1">YM2019G1</strain>
    </source>
</reference>
<keyword evidence="2" id="KW-1185">Reference proteome</keyword>
<accession>A0A6A2X437</accession>
<dbReference type="EMBL" id="VEPZ02001525">
    <property type="protein sequence ID" value="KAE8669518.1"/>
    <property type="molecule type" value="Genomic_DNA"/>
</dbReference>
<organism evidence="1 2">
    <name type="scientific">Hibiscus syriacus</name>
    <name type="common">Rose of Sharon</name>
    <dbReference type="NCBI Taxonomy" id="106335"/>
    <lineage>
        <taxon>Eukaryota</taxon>
        <taxon>Viridiplantae</taxon>
        <taxon>Streptophyta</taxon>
        <taxon>Embryophyta</taxon>
        <taxon>Tracheophyta</taxon>
        <taxon>Spermatophyta</taxon>
        <taxon>Magnoliopsida</taxon>
        <taxon>eudicotyledons</taxon>
        <taxon>Gunneridae</taxon>
        <taxon>Pentapetalae</taxon>
        <taxon>rosids</taxon>
        <taxon>malvids</taxon>
        <taxon>Malvales</taxon>
        <taxon>Malvaceae</taxon>
        <taxon>Malvoideae</taxon>
        <taxon>Hibiscus</taxon>
    </lineage>
</organism>
<name>A0A6A2X437_HIBSY</name>
<proteinExistence type="predicted"/>
<gene>
    <name evidence="1" type="ORF">F3Y22_tig00112231pilonHSYRG00153</name>
</gene>